<dbReference type="Proteomes" id="UP000237966">
    <property type="component" value="Unassembled WGS sequence"/>
</dbReference>
<dbReference type="EMBL" id="LBFI01000053">
    <property type="protein sequence ID" value="KKM44536.1"/>
    <property type="molecule type" value="Genomic_DNA"/>
</dbReference>
<dbReference type="GeneID" id="93667122"/>
<proteinExistence type="predicted"/>
<dbReference type="OrthoDB" id="3268477at2"/>
<dbReference type="GO" id="GO:0004177">
    <property type="term" value="F:aminopeptidase activity"/>
    <property type="evidence" value="ECO:0007669"/>
    <property type="project" value="UniProtKB-KW"/>
</dbReference>
<dbReference type="EMBL" id="PSWU01000007">
    <property type="protein sequence ID" value="PPI15318.1"/>
    <property type="molecule type" value="Genomic_DNA"/>
</dbReference>
<dbReference type="eggNOG" id="ENOG5033BD3">
    <property type="taxonomic scope" value="Bacteria"/>
</dbReference>
<keyword evidence="1" id="KW-0031">Aminopeptidase</keyword>
<name>A0A0C5BED5_9MICO</name>
<sequence>MVDSDSRFWWYNMTTGAVEQGFVSASADRVGPFSSREEAAHALERLHENSRRWSQEDAAEDD</sequence>
<dbReference type="AlphaFoldDB" id="A0A0C5BED5"/>
<dbReference type="STRING" id="145458.APU90_00300"/>
<keyword evidence="1" id="KW-0645">Protease</keyword>
<gene>
    <name evidence="2" type="ORF">C5C51_05955</name>
    <name evidence="1" type="ORF">VT73_08260</name>
</gene>
<keyword evidence="3" id="KW-1185">Reference proteome</keyword>
<protein>
    <submittedName>
        <fullName evidence="1">Methionine aminopeptidase</fullName>
    </submittedName>
    <submittedName>
        <fullName evidence="2">SPOR domain-containing protein</fullName>
    </submittedName>
</protein>
<evidence type="ECO:0000313" key="4">
    <source>
        <dbReference type="Proteomes" id="UP000237966"/>
    </source>
</evidence>
<reference evidence="2 4" key="2">
    <citation type="submission" date="2018-02" db="EMBL/GenBank/DDBJ databases">
        <title>Bacteriophage NCPPB3778 and a type I-E CRISPR drive the evolution of the US Biological Select Agent, Rathayibacter toxicus.</title>
        <authorList>
            <person name="Davis E.W.II."/>
            <person name="Tabima J.F."/>
            <person name="Weisberg A.J."/>
            <person name="Lopes L.D."/>
            <person name="Wiseman M.S."/>
            <person name="Wiseman M.S."/>
            <person name="Pupko T."/>
            <person name="Belcher M.S."/>
            <person name="Sechler A.J."/>
            <person name="Tancos M.A."/>
            <person name="Schroeder B.K."/>
            <person name="Murray T.D."/>
            <person name="Luster D.G."/>
            <person name="Schneider W.L."/>
            <person name="Rogers E."/>
            <person name="Andreote F.D."/>
            <person name="Grunwald N.J."/>
            <person name="Putnam M.L."/>
            <person name="Chang J.H."/>
        </authorList>
    </citation>
    <scope>NUCLEOTIDE SEQUENCE [LARGE SCALE GENOMIC DNA]</scope>
    <source>
        <strain evidence="2 4">FH99</strain>
    </source>
</reference>
<dbReference type="Proteomes" id="UP000052979">
    <property type="component" value="Unassembled WGS sequence"/>
</dbReference>
<evidence type="ECO:0000313" key="3">
    <source>
        <dbReference type="Proteomes" id="UP000052979"/>
    </source>
</evidence>
<evidence type="ECO:0000313" key="1">
    <source>
        <dbReference type="EMBL" id="KKM44536.1"/>
    </source>
</evidence>
<reference evidence="1 3" key="1">
    <citation type="submission" date="2015-04" db="EMBL/GenBank/DDBJ databases">
        <title>Draft genome sequence of Rathayibacter toxicus strain FH-142 (AKA 70134 or CS 32), a Western Australian isolate.</title>
        <authorList>
            <consortium name="Consortium for Microbial Forensics and Genomics (microFORGE)"/>
            <person name="Knight B.M."/>
            <person name="Roberts D.P."/>
            <person name="Lin D."/>
            <person name="Hari K."/>
            <person name="Fletcher J."/>
            <person name="Melcher U."/>
            <person name="Blagden T."/>
            <person name="Luster D.G."/>
            <person name="Sechler A.J."/>
            <person name="Schneider W.L."/>
            <person name="Winegar R.A."/>
        </authorList>
    </citation>
    <scope>NUCLEOTIDE SEQUENCE [LARGE SCALE GENOMIC DNA]</scope>
    <source>
        <strain evidence="1 3">FH142</strain>
    </source>
</reference>
<evidence type="ECO:0000313" key="2">
    <source>
        <dbReference type="EMBL" id="PPI15318.1"/>
    </source>
</evidence>
<dbReference type="KEGG" id="rtx:TI83_06180"/>
<dbReference type="KEGG" id="rtc:APU90_00300"/>
<dbReference type="RefSeq" id="WP_027691320.1">
    <property type="nucleotide sequence ID" value="NZ_CP010848.1"/>
</dbReference>
<comment type="caution">
    <text evidence="1">The sequence shown here is derived from an EMBL/GenBank/DDBJ whole genome shotgun (WGS) entry which is preliminary data.</text>
</comment>
<keyword evidence="1" id="KW-0378">Hydrolase</keyword>
<organism evidence="1 3">
    <name type="scientific">Rathayibacter toxicus</name>
    <dbReference type="NCBI Taxonomy" id="145458"/>
    <lineage>
        <taxon>Bacteria</taxon>
        <taxon>Bacillati</taxon>
        <taxon>Actinomycetota</taxon>
        <taxon>Actinomycetes</taxon>
        <taxon>Micrococcales</taxon>
        <taxon>Microbacteriaceae</taxon>
        <taxon>Rathayibacter</taxon>
    </lineage>
</organism>
<accession>A0A0C5BED5</accession>
<dbReference type="PATRIC" id="fig|145458.7.peg.1419"/>